<organism evidence="1 2">
    <name type="scientific">Zestosphaera tikiterensis</name>
    <dbReference type="NCBI Taxonomy" id="1973259"/>
    <lineage>
        <taxon>Archaea</taxon>
        <taxon>Thermoproteota</taxon>
        <taxon>Thermoprotei</taxon>
        <taxon>Desulfurococcales</taxon>
        <taxon>Desulfurococcaceae</taxon>
        <taxon>Zestosphaera</taxon>
    </lineage>
</organism>
<dbReference type="Proteomes" id="UP000244093">
    <property type="component" value="Unassembled WGS sequence"/>
</dbReference>
<protein>
    <recommendedName>
        <fullName evidence="3">Helix-turn-helix type 11 domain-containing protein</fullName>
    </recommendedName>
</protein>
<dbReference type="EMBL" id="NBVN01000002">
    <property type="protein sequence ID" value="PUA33351.1"/>
    <property type="molecule type" value="Genomic_DNA"/>
</dbReference>
<gene>
    <name evidence="1" type="ORF">B7O98_02685</name>
</gene>
<evidence type="ECO:0000313" key="2">
    <source>
        <dbReference type="Proteomes" id="UP000244093"/>
    </source>
</evidence>
<dbReference type="AlphaFoldDB" id="A0A2R7Y743"/>
<name>A0A2R7Y743_9CREN</name>
<proteinExistence type="predicted"/>
<sequence length="54" mass="6181">MYSLLSLSETRFSNDLKILAQHSKGLSIREIAREVGLSKSAVHKRLEKILKKKE</sequence>
<evidence type="ECO:0000313" key="1">
    <source>
        <dbReference type="EMBL" id="PUA33351.1"/>
    </source>
</evidence>
<evidence type="ECO:0008006" key="3">
    <source>
        <dbReference type="Google" id="ProtNLM"/>
    </source>
</evidence>
<reference evidence="1 2" key="1">
    <citation type="journal article" date="2018" name="Syst. Appl. Microbiol.">
        <title>A new symbiotic nanoarchaeote (Candidatus Nanoclepta minutus) and its host (Zestosphaera tikiterensis gen. nov., sp. nov.) from a New Zealand hot spring.</title>
        <authorList>
            <person name="St John E."/>
            <person name="Liu Y."/>
            <person name="Podar M."/>
            <person name="Stott M.B."/>
            <person name="Meneghin J."/>
            <person name="Chen Z."/>
            <person name="Lagutin K."/>
            <person name="Mitchell K."/>
            <person name="Reysenbach A.L."/>
        </authorList>
    </citation>
    <scope>NUCLEOTIDE SEQUENCE [LARGE SCALE GENOMIC DNA]</scope>
    <source>
        <strain evidence="1">NZ3</strain>
    </source>
</reference>
<dbReference type="Pfam" id="PF13412">
    <property type="entry name" value="HTH_24"/>
    <property type="match status" value="1"/>
</dbReference>
<accession>A0A2R7Y743</accession>
<dbReference type="Gene3D" id="1.10.10.60">
    <property type="entry name" value="Homeodomain-like"/>
    <property type="match status" value="1"/>
</dbReference>
<comment type="caution">
    <text evidence="1">The sequence shown here is derived from an EMBL/GenBank/DDBJ whole genome shotgun (WGS) entry which is preliminary data.</text>
</comment>
<dbReference type="InterPro" id="IPR036390">
    <property type="entry name" value="WH_DNA-bd_sf"/>
</dbReference>
<dbReference type="SUPFAM" id="SSF46785">
    <property type="entry name" value="Winged helix' DNA-binding domain"/>
    <property type="match status" value="1"/>
</dbReference>